<comment type="caution">
    <text evidence="5">The sequence shown here is derived from an EMBL/GenBank/DDBJ whole genome shotgun (WGS) entry which is preliminary data.</text>
</comment>
<dbReference type="InterPro" id="IPR002877">
    <property type="entry name" value="RNA_MeTrfase_FtsJ_dom"/>
</dbReference>
<keyword evidence="6" id="KW-1185">Reference proteome</keyword>
<reference evidence="5 6" key="1">
    <citation type="submission" date="2024-09" db="EMBL/GenBank/DDBJ databases">
        <authorList>
            <person name="Sun Q."/>
            <person name="Mori K."/>
        </authorList>
    </citation>
    <scope>NUCLEOTIDE SEQUENCE [LARGE SCALE GENOMIC DNA]</scope>
    <source>
        <strain evidence="5 6">NCAIM B.02604</strain>
    </source>
</reference>
<dbReference type="PROSITE" id="PS50889">
    <property type="entry name" value="S4"/>
    <property type="match status" value="1"/>
</dbReference>
<evidence type="ECO:0000256" key="1">
    <source>
        <dbReference type="ARBA" id="ARBA00022884"/>
    </source>
</evidence>
<dbReference type="GO" id="GO:0008168">
    <property type="term" value="F:methyltransferase activity"/>
    <property type="evidence" value="ECO:0007669"/>
    <property type="project" value="UniProtKB-KW"/>
</dbReference>
<accession>A0ABV6P6L3</accession>
<dbReference type="PIRSF" id="PIRSF005578">
    <property type="entry name" value="TlyA"/>
    <property type="match status" value="1"/>
</dbReference>
<dbReference type="SMART" id="SM00363">
    <property type="entry name" value="S4"/>
    <property type="match status" value="1"/>
</dbReference>
<dbReference type="InterPro" id="IPR002942">
    <property type="entry name" value="S4_RNA-bd"/>
</dbReference>
<sequence>MSGPGRQTQRLDQHLVHMGVVPSRTKAATLIQTGSVLVNGSVQTKPAHKVAETDAVEVRDGGDKYVSRAGHKLAGALARFPDINVHGKMCLDAGASTGGFTQVLLEAGAAGVYAVDVGHGQLVQQLRDDDRVHVYEKLNIRDIHTILDPESVPLIVSDLSFISLTLVIPALSAVAAPGADLLLMVKPQFEVGKSNVGKAGVVTDPRLRRDAVTRVVDCAAEHQLCLQGVDRSSLPGQDGNVEFFCWFTSGARESTPQQDSSTLLAAVDYA</sequence>
<dbReference type="Proteomes" id="UP001589862">
    <property type="component" value="Unassembled WGS sequence"/>
</dbReference>
<dbReference type="SUPFAM" id="SSF55174">
    <property type="entry name" value="Alpha-L RNA-binding motif"/>
    <property type="match status" value="1"/>
</dbReference>
<dbReference type="InterPro" id="IPR047048">
    <property type="entry name" value="TlyA"/>
</dbReference>
<evidence type="ECO:0000256" key="3">
    <source>
        <dbReference type="PROSITE-ProRule" id="PRU00182"/>
    </source>
</evidence>
<dbReference type="RefSeq" id="WP_377457107.1">
    <property type="nucleotide sequence ID" value="NZ_JBHLUB010000001.1"/>
</dbReference>
<dbReference type="EMBL" id="JBHLUB010000001">
    <property type="protein sequence ID" value="MFC0580786.1"/>
    <property type="molecule type" value="Genomic_DNA"/>
</dbReference>
<dbReference type="Gene3D" id="3.40.50.150">
    <property type="entry name" value="Vaccinia Virus protein VP39"/>
    <property type="match status" value="1"/>
</dbReference>
<dbReference type="Gene3D" id="3.10.290.10">
    <property type="entry name" value="RNA-binding S4 domain"/>
    <property type="match status" value="1"/>
</dbReference>
<dbReference type="SUPFAM" id="SSF53335">
    <property type="entry name" value="S-adenosyl-L-methionine-dependent methyltransferases"/>
    <property type="match status" value="1"/>
</dbReference>
<evidence type="ECO:0000313" key="5">
    <source>
        <dbReference type="EMBL" id="MFC0580786.1"/>
    </source>
</evidence>
<dbReference type="CDD" id="cd00165">
    <property type="entry name" value="S4"/>
    <property type="match status" value="1"/>
</dbReference>
<dbReference type="InterPro" id="IPR036986">
    <property type="entry name" value="S4_RNA-bd_sf"/>
</dbReference>
<keyword evidence="5" id="KW-0808">Transferase</keyword>
<keyword evidence="1 3" id="KW-0694">RNA-binding</keyword>
<keyword evidence="5" id="KW-0489">Methyltransferase</keyword>
<evidence type="ECO:0000259" key="4">
    <source>
        <dbReference type="SMART" id="SM00363"/>
    </source>
</evidence>
<evidence type="ECO:0000313" key="6">
    <source>
        <dbReference type="Proteomes" id="UP001589862"/>
    </source>
</evidence>
<comment type="similarity">
    <text evidence="2">Belongs to the TlyA family.</text>
</comment>
<name>A0ABV6P6L3_9MICC</name>
<proteinExistence type="inferred from homology"/>
<dbReference type="CDD" id="cd02440">
    <property type="entry name" value="AdoMet_MTases"/>
    <property type="match status" value="1"/>
</dbReference>
<dbReference type="PANTHER" id="PTHR32319">
    <property type="entry name" value="BACTERIAL HEMOLYSIN-LIKE PROTEIN"/>
    <property type="match status" value="1"/>
</dbReference>
<organism evidence="5 6">
    <name type="scientific">Micrococcoides hystricis</name>
    <dbReference type="NCBI Taxonomy" id="1572761"/>
    <lineage>
        <taxon>Bacteria</taxon>
        <taxon>Bacillati</taxon>
        <taxon>Actinomycetota</taxon>
        <taxon>Actinomycetes</taxon>
        <taxon>Micrococcales</taxon>
        <taxon>Micrococcaceae</taxon>
        <taxon>Micrococcoides</taxon>
    </lineage>
</organism>
<dbReference type="InterPro" id="IPR004538">
    <property type="entry name" value="Hemolysin_A/TlyA"/>
</dbReference>
<gene>
    <name evidence="5" type="ORF">ACFFFR_00070</name>
</gene>
<dbReference type="PANTHER" id="PTHR32319:SF0">
    <property type="entry name" value="BACTERIAL HEMOLYSIN-LIKE PROTEIN"/>
    <property type="match status" value="1"/>
</dbReference>
<dbReference type="NCBIfam" id="TIGR00478">
    <property type="entry name" value="tly"/>
    <property type="match status" value="1"/>
</dbReference>
<dbReference type="GO" id="GO:0032259">
    <property type="term" value="P:methylation"/>
    <property type="evidence" value="ECO:0007669"/>
    <property type="project" value="UniProtKB-KW"/>
</dbReference>
<feature type="domain" description="RNA-binding S4" evidence="4">
    <location>
        <begin position="9"/>
        <end position="74"/>
    </location>
</feature>
<dbReference type="Pfam" id="PF01479">
    <property type="entry name" value="S4"/>
    <property type="match status" value="1"/>
</dbReference>
<evidence type="ECO:0000256" key="2">
    <source>
        <dbReference type="ARBA" id="ARBA00029460"/>
    </source>
</evidence>
<dbReference type="InterPro" id="IPR029063">
    <property type="entry name" value="SAM-dependent_MTases_sf"/>
</dbReference>
<dbReference type="Pfam" id="PF01728">
    <property type="entry name" value="FtsJ"/>
    <property type="match status" value="1"/>
</dbReference>
<protein>
    <submittedName>
        <fullName evidence="5">TlyA family RNA methyltransferase</fullName>
    </submittedName>
</protein>